<organism evidence="2 3">
    <name type="scientific">Penicillium bovifimosum</name>
    <dbReference type="NCBI Taxonomy" id="126998"/>
    <lineage>
        <taxon>Eukaryota</taxon>
        <taxon>Fungi</taxon>
        <taxon>Dikarya</taxon>
        <taxon>Ascomycota</taxon>
        <taxon>Pezizomycotina</taxon>
        <taxon>Eurotiomycetes</taxon>
        <taxon>Eurotiomycetidae</taxon>
        <taxon>Eurotiales</taxon>
        <taxon>Aspergillaceae</taxon>
        <taxon>Penicillium</taxon>
    </lineage>
</organism>
<reference evidence="2" key="2">
    <citation type="journal article" date="2023" name="IMA Fungus">
        <title>Comparative genomic study of the Penicillium genus elucidates a diverse pangenome and 15 lateral gene transfer events.</title>
        <authorList>
            <person name="Petersen C."/>
            <person name="Sorensen T."/>
            <person name="Nielsen M.R."/>
            <person name="Sondergaard T.E."/>
            <person name="Sorensen J.L."/>
            <person name="Fitzpatrick D.A."/>
            <person name="Frisvad J.C."/>
            <person name="Nielsen K.L."/>
        </authorList>
    </citation>
    <scope>NUCLEOTIDE SEQUENCE</scope>
    <source>
        <strain evidence="2">IBT 22155</strain>
    </source>
</reference>
<keyword evidence="3" id="KW-1185">Reference proteome</keyword>
<accession>A0A9W9GI94</accession>
<sequence>METVSQYVKSASNVIWGENTPEGQRLAAQQSEEPISGNTEQPGTIPTEGGNTAPQEPILSNKHTPQGGTSTTHADPSTAKSTDNVDVPFSTPAGAGTSLSTSTGDHVHGSSTSTAKPTSAAKPVSGGGSAVPTGSVEDDVGAKEQRGTDTVQSGKDEAQSSAGASKSEGEGKKDEGEARHFANPQGASEEALKGPQGPAPKVAEDFEKESKRKSVGIGANDASTDAKDHAHGKTGQSEQKHGAMSKVKDSVKKHLHKSS</sequence>
<feature type="compositionally biased region" description="Basic and acidic residues" evidence="1">
    <location>
        <begin position="167"/>
        <end position="180"/>
    </location>
</feature>
<feature type="compositionally biased region" description="Polar residues" evidence="1">
    <location>
        <begin position="1"/>
        <end position="13"/>
    </location>
</feature>
<dbReference type="EMBL" id="JAPQKL010000008">
    <property type="protein sequence ID" value="KAJ5120374.1"/>
    <property type="molecule type" value="Genomic_DNA"/>
</dbReference>
<protein>
    <submittedName>
        <fullName evidence="2">Uncharacterized protein</fullName>
    </submittedName>
</protein>
<dbReference type="GeneID" id="81409676"/>
<evidence type="ECO:0000313" key="2">
    <source>
        <dbReference type="EMBL" id="KAJ5120374.1"/>
    </source>
</evidence>
<dbReference type="OrthoDB" id="5388207at2759"/>
<feature type="region of interest" description="Disordered" evidence="1">
    <location>
        <begin position="1"/>
        <end position="259"/>
    </location>
</feature>
<feature type="compositionally biased region" description="Basic and acidic residues" evidence="1">
    <location>
        <begin position="202"/>
        <end position="212"/>
    </location>
</feature>
<feature type="compositionally biased region" description="Basic and acidic residues" evidence="1">
    <location>
        <begin position="238"/>
        <end position="252"/>
    </location>
</feature>
<reference evidence="2" key="1">
    <citation type="submission" date="2022-11" db="EMBL/GenBank/DDBJ databases">
        <authorList>
            <person name="Petersen C."/>
        </authorList>
    </citation>
    <scope>NUCLEOTIDE SEQUENCE</scope>
    <source>
        <strain evidence="2">IBT 22155</strain>
    </source>
</reference>
<feature type="compositionally biased region" description="Polar residues" evidence="1">
    <location>
        <begin position="27"/>
        <end position="54"/>
    </location>
</feature>
<gene>
    <name evidence="2" type="ORF">N7515_009762</name>
</gene>
<evidence type="ECO:0000313" key="3">
    <source>
        <dbReference type="Proteomes" id="UP001149079"/>
    </source>
</evidence>
<dbReference type="AlphaFoldDB" id="A0A9W9GI94"/>
<dbReference type="RefSeq" id="XP_056516878.1">
    <property type="nucleotide sequence ID" value="XM_056670505.1"/>
</dbReference>
<comment type="caution">
    <text evidence="2">The sequence shown here is derived from an EMBL/GenBank/DDBJ whole genome shotgun (WGS) entry which is preliminary data.</text>
</comment>
<feature type="compositionally biased region" description="Low complexity" evidence="1">
    <location>
        <begin position="110"/>
        <end position="123"/>
    </location>
</feature>
<proteinExistence type="predicted"/>
<evidence type="ECO:0000256" key="1">
    <source>
        <dbReference type="SAM" id="MobiDB-lite"/>
    </source>
</evidence>
<name>A0A9W9GI94_9EURO</name>
<dbReference type="Proteomes" id="UP001149079">
    <property type="component" value="Unassembled WGS sequence"/>
</dbReference>
<feature type="compositionally biased region" description="Polar residues" evidence="1">
    <location>
        <begin position="61"/>
        <end position="84"/>
    </location>
</feature>